<name>A0ABV7UWE3_9GAMM</name>
<keyword evidence="2" id="KW-1185">Reference proteome</keyword>
<organism evidence="1 2">
    <name type="scientific">Luteimonas notoginsengisoli</name>
    <dbReference type="NCBI Taxonomy" id="1578200"/>
    <lineage>
        <taxon>Bacteria</taxon>
        <taxon>Pseudomonadati</taxon>
        <taxon>Pseudomonadota</taxon>
        <taxon>Gammaproteobacteria</taxon>
        <taxon>Lysobacterales</taxon>
        <taxon>Lysobacteraceae</taxon>
        <taxon>Luteimonas</taxon>
    </lineage>
</organism>
<evidence type="ECO:0000313" key="1">
    <source>
        <dbReference type="EMBL" id="MFC3661241.1"/>
    </source>
</evidence>
<comment type="caution">
    <text evidence="1">The sequence shown here is derived from an EMBL/GenBank/DDBJ whole genome shotgun (WGS) entry which is preliminary data.</text>
</comment>
<reference evidence="2" key="1">
    <citation type="journal article" date="2019" name="Int. J. Syst. Evol. Microbiol.">
        <title>The Global Catalogue of Microorganisms (GCM) 10K type strain sequencing project: providing services to taxonomists for standard genome sequencing and annotation.</title>
        <authorList>
            <consortium name="The Broad Institute Genomics Platform"/>
            <consortium name="The Broad Institute Genome Sequencing Center for Infectious Disease"/>
            <person name="Wu L."/>
            <person name="Ma J."/>
        </authorList>
    </citation>
    <scope>NUCLEOTIDE SEQUENCE [LARGE SCALE GENOMIC DNA]</scope>
    <source>
        <strain evidence="2">KCTC 42211</strain>
    </source>
</reference>
<sequence>MHQANLLVIAGYADSLEQDKAPHRPLRRSDRRKQLNHLGSCWARYEALRDALNAMDGEDYQTLTGNFRDLANHAFAPRFMIGQIPRAWRRKVDYEEAVVNGDGTVEVVTDPARKMTQYAMGTLEPLPLNAAYAANLAEYGRARCTMEAFARLVEELCDRIDTKL</sequence>
<dbReference type="Proteomes" id="UP001595724">
    <property type="component" value="Unassembled WGS sequence"/>
</dbReference>
<accession>A0ABV7UWE3</accession>
<protein>
    <submittedName>
        <fullName evidence="1">Uncharacterized protein</fullName>
    </submittedName>
</protein>
<evidence type="ECO:0000313" key="2">
    <source>
        <dbReference type="Proteomes" id="UP001595724"/>
    </source>
</evidence>
<proteinExistence type="predicted"/>
<dbReference type="EMBL" id="JBHRYF010000014">
    <property type="protein sequence ID" value="MFC3661241.1"/>
    <property type="molecule type" value="Genomic_DNA"/>
</dbReference>
<gene>
    <name evidence="1" type="ORF">ACFOM9_14355</name>
</gene>